<dbReference type="SUPFAM" id="SSF52096">
    <property type="entry name" value="ClpP/crotonase"/>
    <property type="match status" value="1"/>
</dbReference>
<evidence type="ECO:0000256" key="4">
    <source>
        <dbReference type="ARBA" id="ARBA00022825"/>
    </source>
</evidence>
<dbReference type="InterPro" id="IPR004635">
    <property type="entry name" value="Pept_S49_SppA"/>
</dbReference>
<accession>A0A520XCA7</accession>
<comment type="similarity">
    <text evidence="1">Belongs to the peptidase S49 family.</text>
</comment>
<dbReference type="GO" id="GO:0006508">
    <property type="term" value="P:proteolysis"/>
    <property type="evidence" value="ECO:0007669"/>
    <property type="project" value="UniProtKB-KW"/>
</dbReference>
<keyword evidence="5" id="KW-0472">Membrane</keyword>
<keyword evidence="3" id="KW-0378">Hydrolase</keyword>
<dbReference type="EMBL" id="SHMQ01000014">
    <property type="protein sequence ID" value="RZV38840.1"/>
    <property type="molecule type" value="Genomic_DNA"/>
</dbReference>
<dbReference type="Pfam" id="PF01343">
    <property type="entry name" value="Peptidase_S49"/>
    <property type="match status" value="1"/>
</dbReference>
<keyword evidence="5" id="KW-1133">Transmembrane helix</keyword>
<sequence>MGINKHPFLSGLFFLAVFVGIFAIFIYLILFKFNAKSNYNVVRGSSNNAIGIIDLTGTITSSSGFIRLLEHYKHDPDVKAVIIRVNSPGGEVAPSQAIYEQLMKFRKQKKVVVSMDSVAASGAYYISSAADEIIAEPGTLTGSIGVIMEMPNFYKLMRKVGVSYNYIVSGPYKDIGTPFKEMTPMQRKKLQGVVMNVYGQFVSAVAKGRNLKVSYVKKLANGMVYSGQQALKYHLVDKLGDFQDAVKAAQKLAGIKGSATLIYPVKKQPDLFQSFIKRAVKSFVSSIGGSSFFKNPAFVSYGDMKLDF</sequence>
<evidence type="ECO:0000256" key="3">
    <source>
        <dbReference type="ARBA" id="ARBA00022801"/>
    </source>
</evidence>
<dbReference type="PANTHER" id="PTHR42987">
    <property type="entry name" value="PEPTIDASE S49"/>
    <property type="match status" value="1"/>
</dbReference>
<evidence type="ECO:0000313" key="8">
    <source>
        <dbReference type="Proteomes" id="UP000322454"/>
    </source>
</evidence>
<evidence type="ECO:0000313" key="7">
    <source>
        <dbReference type="EMBL" id="RZV38840.1"/>
    </source>
</evidence>
<gene>
    <name evidence="7" type="primary">sppA</name>
    <name evidence="7" type="ORF">EVJ48_06100</name>
</gene>
<feature type="domain" description="Peptidase S49" evidence="6">
    <location>
        <begin position="105"/>
        <end position="255"/>
    </location>
</feature>
<dbReference type="InterPro" id="IPR002142">
    <property type="entry name" value="Peptidase_S49"/>
</dbReference>
<dbReference type="Gene3D" id="3.90.226.10">
    <property type="entry name" value="2-enoyl-CoA Hydratase, Chain A, domain 1"/>
    <property type="match status" value="1"/>
</dbReference>
<feature type="transmembrane region" description="Helical" evidence="5">
    <location>
        <begin position="12"/>
        <end position="30"/>
    </location>
</feature>
<name>A0A520XCA7_9DELT</name>
<comment type="caution">
    <text evidence="7">The sequence shown here is derived from an EMBL/GenBank/DDBJ whole genome shotgun (WGS) entry which is preliminary data.</text>
</comment>
<keyword evidence="2" id="KW-0645">Protease</keyword>
<evidence type="ECO:0000256" key="2">
    <source>
        <dbReference type="ARBA" id="ARBA00022670"/>
    </source>
</evidence>
<evidence type="ECO:0000256" key="1">
    <source>
        <dbReference type="ARBA" id="ARBA00008683"/>
    </source>
</evidence>
<reference evidence="7 8" key="1">
    <citation type="submission" date="2019-01" db="EMBL/GenBank/DDBJ databases">
        <title>Insights into ecological role of a new deltaproteobacterial order Candidatus Sinidesulfobacterales (Sva0485) by metagenomics and metatranscriptomics.</title>
        <authorList>
            <person name="Tan S."/>
            <person name="Liu J."/>
            <person name="Fang Y."/>
            <person name="Hedlund B."/>
            <person name="Lian Z.-H."/>
            <person name="Huang L.-Y."/>
            <person name="Li J.-T."/>
            <person name="Huang L.-N."/>
            <person name="Li W.-J."/>
            <person name="Jiang H.-C."/>
            <person name="Dong H.-L."/>
            <person name="Shu W.-S."/>
        </authorList>
    </citation>
    <scope>NUCLEOTIDE SEQUENCE [LARGE SCALE GENOMIC DNA]</scope>
    <source>
        <strain evidence="7">AP4</strain>
    </source>
</reference>
<dbReference type="PANTHER" id="PTHR42987:SF7">
    <property type="entry name" value="SIGNAL PEPTIDE PEPTIDASE SPPA-RELATED"/>
    <property type="match status" value="1"/>
</dbReference>
<dbReference type="PRINTS" id="PR00127">
    <property type="entry name" value="CLPPROTEASEP"/>
</dbReference>
<dbReference type="GO" id="GO:0004176">
    <property type="term" value="F:ATP-dependent peptidase activity"/>
    <property type="evidence" value="ECO:0007669"/>
    <property type="project" value="InterPro"/>
</dbReference>
<organism evidence="7 8">
    <name type="scientific">Candidatus Acidulodesulfobacterium acidiphilum</name>
    <dbReference type="NCBI Taxonomy" id="2597224"/>
    <lineage>
        <taxon>Bacteria</taxon>
        <taxon>Deltaproteobacteria</taxon>
        <taxon>Candidatus Acidulodesulfobacterales</taxon>
        <taxon>Candidatus Acidulodesulfobacterium</taxon>
    </lineage>
</organism>
<keyword evidence="5" id="KW-0812">Transmembrane</keyword>
<dbReference type="InterPro" id="IPR029045">
    <property type="entry name" value="ClpP/crotonase-like_dom_sf"/>
</dbReference>
<dbReference type="Proteomes" id="UP000322454">
    <property type="component" value="Unassembled WGS sequence"/>
</dbReference>
<proteinExistence type="inferred from homology"/>
<dbReference type="InterPro" id="IPR047272">
    <property type="entry name" value="S49_SppA_C"/>
</dbReference>
<keyword evidence="4" id="KW-0720">Serine protease</keyword>
<dbReference type="AlphaFoldDB" id="A0A520XCA7"/>
<protein>
    <submittedName>
        <fullName evidence="7">Signal peptide peptidase SppA</fullName>
    </submittedName>
</protein>
<dbReference type="CDD" id="cd07023">
    <property type="entry name" value="S49_Sppa_N_C"/>
    <property type="match status" value="1"/>
</dbReference>
<dbReference type="InterPro" id="IPR001907">
    <property type="entry name" value="ClpP"/>
</dbReference>
<evidence type="ECO:0000259" key="6">
    <source>
        <dbReference type="Pfam" id="PF01343"/>
    </source>
</evidence>
<evidence type="ECO:0000256" key="5">
    <source>
        <dbReference type="SAM" id="Phobius"/>
    </source>
</evidence>
<dbReference type="GO" id="GO:0004252">
    <property type="term" value="F:serine-type endopeptidase activity"/>
    <property type="evidence" value="ECO:0007669"/>
    <property type="project" value="InterPro"/>
</dbReference>
<dbReference type="NCBIfam" id="TIGR00706">
    <property type="entry name" value="SppA_dom"/>
    <property type="match status" value="1"/>
</dbReference>
<dbReference type="Gene3D" id="6.20.330.10">
    <property type="match status" value="1"/>
</dbReference>